<sequence length="744" mass="84680">MGMRTLKAFLALVSGSAKSIIPQNRSEPHRLRSSPGHNEVNLIAFIESVAARVTFKACIWRTGVLFMGCAASKLDQLPAVSFCRDRCDFLDYALRQSYALADAHVAYMQSLKTLSPTLRHFFDQCFKSTSGNDSTVSTEKPPKQASPLSSPDHSLSSSNSDSHIQFDTDLEEDEADKDFSTSLNEIHSSYHNHGILTSYSLPNPNYRGNTYQNSEFSGSGWKTPPPPAPKSAAWDYLNFFEELYERYELPYTSSKAVKNKEGSNGDEAQLVKQIHGEEKSSADDRKAKGEEKPRGETVSVKKKVDSATEKVEKTTDLKEPKVQNDKQSVSEVMKELQVLFEKASESGNEVLKMLDTGKFRYHHKKSVYQGSTQILHIITSNSSETETLLSKDKVSSTENDEIDNAQNLSSILRKLCMWETKLYDEVKAEEKLRIIHAKTCRQMKSLNQNGANARRVDSTRTLIRTVSTKMRVAVQVIDKVAVTINKLMDEELWPEVNELIHRLFRMWKVILECHSCQCQKVMEAKCLDFIALNDKLKDSHLEVAMRLKLQLQNWSLSFFSWIEAQRGFVKALNGWLRRCLLYEPGVSPLSPVRNRTPPVIVILNMWSEAMDKNKLPEKEVGEAVHGLLMSVNQVVEQYNADLQQRIIADKDMERKVKMLEKEGQKMQKLMQAQVKKMTRFAREESDVLLPRDATSRSDIRDATSLVNGLKQIFMGMEKLANHSRQAYEELNKYMEESKAIQEYP</sequence>
<evidence type="ECO:0000259" key="3">
    <source>
        <dbReference type="Pfam" id="PF04783"/>
    </source>
</evidence>
<reference evidence="4 5" key="1">
    <citation type="submission" date="2023-03" db="EMBL/GenBank/DDBJ databases">
        <title>WGS of Gossypium arboreum.</title>
        <authorList>
            <person name="Yu D."/>
        </authorList>
    </citation>
    <scope>NUCLEOTIDE SEQUENCE [LARGE SCALE GENOMIC DNA]</scope>
    <source>
        <tissue evidence="4">Leaf</tissue>
    </source>
</reference>
<evidence type="ECO:0008006" key="6">
    <source>
        <dbReference type="Google" id="ProtNLM"/>
    </source>
</evidence>
<feature type="compositionally biased region" description="Basic and acidic residues" evidence="1">
    <location>
        <begin position="274"/>
        <end position="295"/>
    </location>
</feature>
<evidence type="ECO:0000313" key="4">
    <source>
        <dbReference type="EMBL" id="KAK5845123.1"/>
    </source>
</evidence>
<feature type="region of interest" description="Disordered" evidence="1">
    <location>
        <begin position="256"/>
        <end position="328"/>
    </location>
</feature>
<evidence type="ECO:0000259" key="2">
    <source>
        <dbReference type="Pfam" id="PF04782"/>
    </source>
</evidence>
<name>A0ABR0R1Z0_GOSAR</name>
<dbReference type="PANTHER" id="PTHR21450">
    <property type="entry name" value="PROTEIN ALTERED PHOSPHATE STARVATION RESPONSE 1"/>
    <property type="match status" value="1"/>
</dbReference>
<protein>
    <recommendedName>
        <fullName evidence="6">Nitrate regulatory gene2 protein-like</fullName>
    </recommendedName>
</protein>
<feature type="domain" description="DUF630" evidence="3">
    <location>
        <begin position="67"/>
        <end position="123"/>
    </location>
</feature>
<feature type="compositionally biased region" description="Low complexity" evidence="1">
    <location>
        <begin position="146"/>
        <end position="163"/>
    </location>
</feature>
<feature type="compositionally biased region" description="Basic and acidic residues" evidence="1">
    <location>
        <begin position="302"/>
        <end position="324"/>
    </location>
</feature>
<feature type="domain" description="DUF632" evidence="2">
    <location>
        <begin position="330"/>
        <end position="632"/>
    </location>
</feature>
<comment type="caution">
    <text evidence="4">The sequence shown here is derived from an EMBL/GenBank/DDBJ whole genome shotgun (WGS) entry which is preliminary data.</text>
</comment>
<dbReference type="Proteomes" id="UP001358586">
    <property type="component" value="Chromosome 1"/>
</dbReference>
<accession>A0ABR0R1Z0</accession>
<keyword evidence="5" id="KW-1185">Reference proteome</keyword>
<dbReference type="Pfam" id="PF04783">
    <property type="entry name" value="DUF630"/>
    <property type="match status" value="1"/>
</dbReference>
<dbReference type="EMBL" id="JARKNE010000001">
    <property type="protein sequence ID" value="KAK5845123.1"/>
    <property type="molecule type" value="Genomic_DNA"/>
</dbReference>
<dbReference type="PANTHER" id="PTHR21450:SF19">
    <property type="entry name" value="F5M15.15"/>
    <property type="match status" value="1"/>
</dbReference>
<evidence type="ECO:0000313" key="5">
    <source>
        <dbReference type="Proteomes" id="UP001358586"/>
    </source>
</evidence>
<feature type="region of interest" description="Disordered" evidence="1">
    <location>
        <begin position="130"/>
        <end position="163"/>
    </location>
</feature>
<organism evidence="4 5">
    <name type="scientific">Gossypium arboreum</name>
    <name type="common">Tree cotton</name>
    <name type="synonym">Gossypium nanking</name>
    <dbReference type="NCBI Taxonomy" id="29729"/>
    <lineage>
        <taxon>Eukaryota</taxon>
        <taxon>Viridiplantae</taxon>
        <taxon>Streptophyta</taxon>
        <taxon>Embryophyta</taxon>
        <taxon>Tracheophyta</taxon>
        <taxon>Spermatophyta</taxon>
        <taxon>Magnoliopsida</taxon>
        <taxon>eudicotyledons</taxon>
        <taxon>Gunneridae</taxon>
        <taxon>Pentapetalae</taxon>
        <taxon>rosids</taxon>
        <taxon>malvids</taxon>
        <taxon>Malvales</taxon>
        <taxon>Malvaceae</taxon>
        <taxon>Malvoideae</taxon>
        <taxon>Gossypium</taxon>
    </lineage>
</organism>
<proteinExistence type="predicted"/>
<evidence type="ECO:0000256" key="1">
    <source>
        <dbReference type="SAM" id="MobiDB-lite"/>
    </source>
</evidence>
<gene>
    <name evidence="4" type="ORF">PVK06_001277</name>
</gene>
<dbReference type="Pfam" id="PF04782">
    <property type="entry name" value="DUF632"/>
    <property type="match status" value="1"/>
</dbReference>
<dbReference type="InterPro" id="IPR006867">
    <property type="entry name" value="DUF632"/>
</dbReference>
<dbReference type="InterPro" id="IPR006868">
    <property type="entry name" value="DUF630"/>
</dbReference>